<keyword evidence="10" id="KW-1185">Reference proteome</keyword>
<dbReference type="NCBIfam" id="NF002806">
    <property type="entry name" value="PRK02948.1"/>
    <property type="match status" value="1"/>
</dbReference>
<gene>
    <name evidence="9" type="ORF">SAMN05421659_102411</name>
</gene>
<dbReference type="InterPro" id="IPR000192">
    <property type="entry name" value="Aminotrans_V_dom"/>
</dbReference>
<sequence>MEVYLDNSATTRCLKEVVDVMVKAMELDYGNPSSMHMYGVKAERYIKEAKETFVKLLKCQEKEIIFTSGGTESNNMAILGAVMANKRDGNHIIVSSVEHSSVKQPIRFLEEQGFRISYLPVDKNGLISLDDLKNELCDDTIFVSTMYVNNEIGTVEPIEAMAQMIHNYNPDIIFHVDAIQAFGKYKIYPKKMGIDLLSVSGHKIHGPKGSGFLYIRDKVKVKPLILGGGQQKGMRSGTENVPGIAGLGVAAKLVYANLDEKIDHLYNLKEKLVEAIKIIPCATINGKTDRDFAPHILSVSFEGIRSEVLLHALEDKGVYVSSGSACASNKPGLSSTLVAIGVDKMLLDSTIRFSFCFDTTLEEIDYCILVLNELLPMLRKFRRS</sequence>
<evidence type="ECO:0000259" key="8">
    <source>
        <dbReference type="Pfam" id="PF00266"/>
    </source>
</evidence>
<dbReference type="PANTHER" id="PTHR11601:SF50">
    <property type="entry name" value="CYSTEINE DESULFURASE ISCS 2-RELATED"/>
    <property type="match status" value="1"/>
</dbReference>
<organism evidence="9 10">
    <name type="scientific">[Clostridium] fimetarium</name>
    <dbReference type="NCBI Taxonomy" id="99656"/>
    <lineage>
        <taxon>Bacteria</taxon>
        <taxon>Bacillati</taxon>
        <taxon>Bacillota</taxon>
        <taxon>Clostridia</taxon>
        <taxon>Lachnospirales</taxon>
        <taxon>Lachnospiraceae</taxon>
    </lineage>
</organism>
<dbReference type="PIRSF" id="PIRSF005572">
    <property type="entry name" value="NifS"/>
    <property type="match status" value="1"/>
</dbReference>
<dbReference type="STRING" id="99656.SAMN05421659_102411"/>
<evidence type="ECO:0000256" key="3">
    <source>
        <dbReference type="ARBA" id="ARBA00022723"/>
    </source>
</evidence>
<dbReference type="Proteomes" id="UP000199701">
    <property type="component" value="Unassembled WGS sequence"/>
</dbReference>
<evidence type="ECO:0000313" key="10">
    <source>
        <dbReference type="Proteomes" id="UP000199701"/>
    </source>
</evidence>
<dbReference type="AlphaFoldDB" id="A0A1I0N6G4"/>
<evidence type="ECO:0000256" key="1">
    <source>
        <dbReference type="ARBA" id="ARBA00001933"/>
    </source>
</evidence>
<dbReference type="GO" id="GO:0046872">
    <property type="term" value="F:metal ion binding"/>
    <property type="evidence" value="ECO:0007669"/>
    <property type="project" value="UniProtKB-KW"/>
</dbReference>
<dbReference type="PROSITE" id="PS00595">
    <property type="entry name" value="AA_TRANSFER_CLASS_5"/>
    <property type="match status" value="1"/>
</dbReference>
<keyword evidence="5" id="KW-0408">Iron</keyword>
<accession>A0A1I0N6G4</accession>
<evidence type="ECO:0000256" key="2">
    <source>
        <dbReference type="ARBA" id="ARBA00006490"/>
    </source>
</evidence>
<dbReference type="FunFam" id="3.40.640.10:FF:000084">
    <property type="entry name" value="IscS-like cysteine desulfurase"/>
    <property type="match status" value="1"/>
</dbReference>
<dbReference type="Gene3D" id="3.90.1150.10">
    <property type="entry name" value="Aspartate Aminotransferase, domain 1"/>
    <property type="match status" value="1"/>
</dbReference>
<dbReference type="Gene3D" id="1.10.260.50">
    <property type="match status" value="1"/>
</dbReference>
<dbReference type="InterPro" id="IPR015421">
    <property type="entry name" value="PyrdxlP-dep_Trfase_major"/>
</dbReference>
<dbReference type="GO" id="GO:0031071">
    <property type="term" value="F:cysteine desulfurase activity"/>
    <property type="evidence" value="ECO:0007669"/>
    <property type="project" value="UniProtKB-ARBA"/>
</dbReference>
<dbReference type="InterPro" id="IPR020578">
    <property type="entry name" value="Aminotrans_V_PyrdxlP_BS"/>
</dbReference>
<keyword evidence="3" id="KW-0479">Metal-binding</keyword>
<evidence type="ECO:0000256" key="5">
    <source>
        <dbReference type="ARBA" id="ARBA00023004"/>
    </source>
</evidence>
<keyword evidence="6" id="KW-0411">Iron-sulfur</keyword>
<proteinExistence type="inferred from homology"/>
<name>A0A1I0N6G4_9FIRM</name>
<reference evidence="9 10" key="1">
    <citation type="submission" date="2016-10" db="EMBL/GenBank/DDBJ databases">
        <authorList>
            <person name="de Groot N.N."/>
        </authorList>
    </citation>
    <scope>NUCLEOTIDE SEQUENCE [LARGE SCALE GENOMIC DNA]</scope>
    <source>
        <strain evidence="9 10">DSM 9179</strain>
    </source>
</reference>
<comment type="cofactor">
    <cofactor evidence="1 7">
        <name>pyridoxal 5'-phosphate</name>
        <dbReference type="ChEBI" id="CHEBI:597326"/>
    </cofactor>
</comment>
<dbReference type="Gene3D" id="3.40.640.10">
    <property type="entry name" value="Type I PLP-dependent aspartate aminotransferase-like (Major domain)"/>
    <property type="match status" value="1"/>
</dbReference>
<dbReference type="GO" id="GO:0051536">
    <property type="term" value="F:iron-sulfur cluster binding"/>
    <property type="evidence" value="ECO:0007669"/>
    <property type="project" value="UniProtKB-KW"/>
</dbReference>
<dbReference type="InterPro" id="IPR015424">
    <property type="entry name" value="PyrdxlP-dep_Trfase"/>
</dbReference>
<evidence type="ECO:0000256" key="4">
    <source>
        <dbReference type="ARBA" id="ARBA00022898"/>
    </source>
</evidence>
<dbReference type="PANTHER" id="PTHR11601">
    <property type="entry name" value="CYSTEINE DESULFURYLASE FAMILY MEMBER"/>
    <property type="match status" value="1"/>
</dbReference>
<dbReference type="OrthoDB" id="9808002at2"/>
<keyword evidence="4" id="KW-0663">Pyridoxal phosphate</keyword>
<protein>
    <submittedName>
        <fullName evidence="9">Cysteine desulfurase</fullName>
    </submittedName>
</protein>
<evidence type="ECO:0000256" key="6">
    <source>
        <dbReference type="ARBA" id="ARBA00023014"/>
    </source>
</evidence>
<feature type="domain" description="Aminotransferase class V" evidence="8">
    <location>
        <begin position="3"/>
        <end position="366"/>
    </location>
</feature>
<comment type="similarity">
    <text evidence="2">Belongs to the class-V pyridoxal-phosphate-dependent aminotransferase family. NifS/IscS subfamily.</text>
</comment>
<evidence type="ECO:0000313" key="9">
    <source>
        <dbReference type="EMBL" id="SEV96734.1"/>
    </source>
</evidence>
<evidence type="ECO:0000256" key="7">
    <source>
        <dbReference type="RuleBase" id="RU004504"/>
    </source>
</evidence>
<dbReference type="InterPro" id="IPR015422">
    <property type="entry name" value="PyrdxlP-dep_Trfase_small"/>
</dbReference>
<dbReference type="RefSeq" id="WP_092450943.1">
    <property type="nucleotide sequence ID" value="NZ_FOJI01000002.1"/>
</dbReference>
<dbReference type="Pfam" id="PF00266">
    <property type="entry name" value="Aminotran_5"/>
    <property type="match status" value="1"/>
</dbReference>
<dbReference type="InterPro" id="IPR016454">
    <property type="entry name" value="Cysteine_dSase"/>
</dbReference>
<dbReference type="EMBL" id="FOJI01000002">
    <property type="protein sequence ID" value="SEV96734.1"/>
    <property type="molecule type" value="Genomic_DNA"/>
</dbReference>
<dbReference type="SUPFAM" id="SSF53383">
    <property type="entry name" value="PLP-dependent transferases"/>
    <property type="match status" value="1"/>
</dbReference>